<accession>A0A268P458</accession>
<organism evidence="6 7">
    <name type="scientific">Shouchella clausii</name>
    <name type="common">Alkalihalobacillus clausii</name>
    <dbReference type="NCBI Taxonomy" id="79880"/>
    <lineage>
        <taxon>Bacteria</taxon>
        <taxon>Bacillati</taxon>
        <taxon>Bacillota</taxon>
        <taxon>Bacilli</taxon>
        <taxon>Bacillales</taxon>
        <taxon>Bacillaceae</taxon>
        <taxon>Shouchella</taxon>
    </lineage>
</organism>
<evidence type="ECO:0000313" key="6">
    <source>
        <dbReference type="EMBL" id="PAE90095.1"/>
    </source>
</evidence>
<sequence length="478" mass="54146">MKLNNIVSVRLENFQSHLDSTLQFDKGLNVIVGQSDSGKTAILRAVRWALFNQPRGTDFIRVGADFVRVTITMDSGRLIIRERTSSKNRYILKEPGGEDLVLEGFGSQVPEEVLQAHGMRPFRIDGDNEWHLQIAQQLDGPFLLEAPGSLRAKTIGRMSGAHYLDMAIRDASKDVYGLSQRIKQKQAEVEEAKTALAPFDGLEAAKTKLDKGFEKLRLAKAAQDRLAKLKQWHARYIELTRAKAEANKQKDSVAQLADWEIRYERLCALAVTNKRLSQLAEQWARLEKDSSTCSLWLSKTAQVDSAYSLHQEIRNEATRYVRLTALKRQTQAIKDNEQTLTKAMAQTAFVQSLDRKQLVRMEEEKAKKDRLEKLARQWQQTQHEYTSVKATSAELKGTDQAARQLNEVIETTKLLMKLKDYKRQLAEVTKRAADGQAFVKEKLAEEKQLSDRYTETLKALGICPTCGQAINHGGEHHG</sequence>
<dbReference type="Pfam" id="PF13476">
    <property type="entry name" value="AAA_23"/>
    <property type="match status" value="1"/>
</dbReference>
<protein>
    <recommendedName>
        <fullName evidence="3">Nuclease SbcCD subunit C</fullName>
    </recommendedName>
</protein>
<evidence type="ECO:0000256" key="3">
    <source>
        <dbReference type="ARBA" id="ARBA00013368"/>
    </source>
</evidence>
<evidence type="ECO:0000259" key="5">
    <source>
        <dbReference type="Pfam" id="PF13476"/>
    </source>
</evidence>
<dbReference type="RefSeq" id="WP_095326156.1">
    <property type="nucleotide sequence ID" value="NZ_NPCC01000005.1"/>
</dbReference>
<evidence type="ECO:0000256" key="1">
    <source>
        <dbReference type="ARBA" id="ARBA00006930"/>
    </source>
</evidence>
<evidence type="ECO:0000313" key="7">
    <source>
        <dbReference type="Proteomes" id="UP000216207"/>
    </source>
</evidence>
<dbReference type="InterPro" id="IPR038729">
    <property type="entry name" value="Rad50/SbcC_AAA"/>
</dbReference>
<comment type="similarity">
    <text evidence="1">Belongs to the SMC family. SbcC subfamily.</text>
</comment>
<evidence type="ECO:0000256" key="2">
    <source>
        <dbReference type="ARBA" id="ARBA00011322"/>
    </source>
</evidence>
<dbReference type="Gene3D" id="3.40.50.300">
    <property type="entry name" value="P-loop containing nucleotide triphosphate hydrolases"/>
    <property type="match status" value="1"/>
</dbReference>
<dbReference type="EMBL" id="NPCC01000005">
    <property type="protein sequence ID" value="PAE90095.1"/>
    <property type="molecule type" value="Genomic_DNA"/>
</dbReference>
<dbReference type="PANTHER" id="PTHR32114:SF2">
    <property type="entry name" value="ABC TRANSPORTER ABCH.3"/>
    <property type="match status" value="1"/>
</dbReference>
<dbReference type="SUPFAM" id="SSF52540">
    <property type="entry name" value="P-loop containing nucleoside triphosphate hydrolases"/>
    <property type="match status" value="1"/>
</dbReference>
<keyword evidence="4" id="KW-0175">Coiled coil</keyword>
<comment type="subunit">
    <text evidence="2">Heterodimer of SbcC and SbcD.</text>
</comment>
<dbReference type="GO" id="GO:0016887">
    <property type="term" value="F:ATP hydrolysis activity"/>
    <property type="evidence" value="ECO:0007669"/>
    <property type="project" value="InterPro"/>
</dbReference>
<comment type="caution">
    <text evidence="6">The sequence shown here is derived from an EMBL/GenBank/DDBJ whole genome shotgun (WGS) entry which is preliminary data.</text>
</comment>
<feature type="domain" description="Rad50/SbcC-type AAA" evidence="5">
    <location>
        <begin position="8"/>
        <end position="247"/>
    </location>
</feature>
<dbReference type="Proteomes" id="UP000216207">
    <property type="component" value="Unassembled WGS sequence"/>
</dbReference>
<gene>
    <name evidence="6" type="ORF">CHH72_03695</name>
</gene>
<dbReference type="InterPro" id="IPR027417">
    <property type="entry name" value="P-loop_NTPase"/>
</dbReference>
<proteinExistence type="inferred from homology"/>
<dbReference type="PANTHER" id="PTHR32114">
    <property type="entry name" value="ABC TRANSPORTER ABCH.3"/>
    <property type="match status" value="1"/>
</dbReference>
<dbReference type="AlphaFoldDB" id="A0A268P458"/>
<feature type="coiled-coil region" evidence="4">
    <location>
        <begin position="326"/>
        <end position="381"/>
    </location>
</feature>
<dbReference type="GO" id="GO:0006302">
    <property type="term" value="P:double-strand break repair"/>
    <property type="evidence" value="ECO:0007669"/>
    <property type="project" value="InterPro"/>
</dbReference>
<reference evidence="6 7" key="1">
    <citation type="submission" date="2017-07" db="EMBL/GenBank/DDBJ databases">
        <title>Isolation and whole genome analysis of endospore-forming bacteria from heroin.</title>
        <authorList>
            <person name="Kalinowski J."/>
            <person name="Ahrens B."/>
            <person name="Al-Dilaimi A."/>
            <person name="Winkler A."/>
            <person name="Wibberg D."/>
            <person name="Schleenbecker U."/>
            <person name="Ruckert C."/>
            <person name="Wolfel R."/>
            <person name="Grass G."/>
        </authorList>
    </citation>
    <scope>NUCLEOTIDE SEQUENCE [LARGE SCALE GENOMIC DNA]</scope>
    <source>
        <strain evidence="6 7">7539</strain>
    </source>
</reference>
<evidence type="ECO:0000256" key="4">
    <source>
        <dbReference type="SAM" id="Coils"/>
    </source>
</evidence>
<name>A0A268P458_SHOCL</name>